<evidence type="ECO:0000313" key="1">
    <source>
        <dbReference type="EMBL" id="SVC58674.1"/>
    </source>
</evidence>
<dbReference type="InterPro" id="IPR032857">
    <property type="entry name" value="ALKBH4"/>
</dbReference>
<dbReference type="GO" id="GO:0032451">
    <property type="term" value="F:demethylase activity"/>
    <property type="evidence" value="ECO:0007669"/>
    <property type="project" value="TreeGrafter"/>
</dbReference>
<evidence type="ECO:0008006" key="2">
    <source>
        <dbReference type="Google" id="ProtNLM"/>
    </source>
</evidence>
<dbReference type="PANTHER" id="PTHR12463">
    <property type="entry name" value="OXYGENASE-RELATED"/>
    <property type="match status" value="1"/>
</dbReference>
<dbReference type="InterPro" id="IPR037151">
    <property type="entry name" value="AlkB-like_sf"/>
</dbReference>
<dbReference type="SUPFAM" id="SSF51197">
    <property type="entry name" value="Clavaminate synthase-like"/>
    <property type="match status" value="1"/>
</dbReference>
<name>A0A382NBT8_9ZZZZ</name>
<dbReference type="AlphaFoldDB" id="A0A382NBT8"/>
<organism evidence="1">
    <name type="scientific">marine metagenome</name>
    <dbReference type="NCBI Taxonomy" id="408172"/>
    <lineage>
        <taxon>unclassified sequences</taxon>
        <taxon>metagenomes</taxon>
        <taxon>ecological metagenomes</taxon>
    </lineage>
</organism>
<dbReference type="Gene3D" id="2.60.120.590">
    <property type="entry name" value="Alpha-ketoglutarate-dependent dioxygenase AlkB-like"/>
    <property type="match status" value="1"/>
</dbReference>
<sequence length="125" mass="14131">MLGDEEAAPLAPPGLLYEPEFATTDEARRLLGEIDSDEANWLPDLSRRVQHYGFKYDYKARQIVRSMHLGPLPGWLRELADDVTRFVESNDGFEPVEPLEPFDQAIINEYEPGEGIAAHVDCEPC</sequence>
<protein>
    <recommendedName>
        <fullName evidence="2">Alpha-ketoglutarate-dependent dioxygenase AlkB-like domain-containing protein</fullName>
    </recommendedName>
</protein>
<reference evidence="1" key="1">
    <citation type="submission" date="2018-05" db="EMBL/GenBank/DDBJ databases">
        <authorList>
            <person name="Lanie J.A."/>
            <person name="Ng W.-L."/>
            <person name="Kazmierczak K.M."/>
            <person name="Andrzejewski T.M."/>
            <person name="Davidsen T.M."/>
            <person name="Wayne K.J."/>
            <person name="Tettelin H."/>
            <person name="Glass J.I."/>
            <person name="Rusch D."/>
            <person name="Podicherti R."/>
            <person name="Tsui H.-C.T."/>
            <person name="Winkler M.E."/>
        </authorList>
    </citation>
    <scope>NUCLEOTIDE SEQUENCE</scope>
</reference>
<gene>
    <name evidence="1" type="ORF">METZ01_LOCUS311528</name>
</gene>
<feature type="non-terminal residue" evidence="1">
    <location>
        <position position="125"/>
    </location>
</feature>
<dbReference type="GO" id="GO:0070988">
    <property type="term" value="P:demethylation"/>
    <property type="evidence" value="ECO:0007669"/>
    <property type="project" value="InterPro"/>
</dbReference>
<dbReference type="PANTHER" id="PTHR12463:SF1">
    <property type="entry name" value="2-OXOGLUTARATE AND FE-DEPENDENT OXYGENASE FAMILY PROTEIN"/>
    <property type="match status" value="1"/>
</dbReference>
<proteinExistence type="predicted"/>
<accession>A0A382NBT8</accession>
<dbReference type="GO" id="GO:0016491">
    <property type="term" value="F:oxidoreductase activity"/>
    <property type="evidence" value="ECO:0007669"/>
    <property type="project" value="TreeGrafter"/>
</dbReference>
<dbReference type="EMBL" id="UINC01099414">
    <property type="protein sequence ID" value="SVC58674.1"/>
    <property type="molecule type" value="Genomic_DNA"/>
</dbReference>